<evidence type="ECO:0000259" key="5">
    <source>
        <dbReference type="PROSITE" id="PS50089"/>
    </source>
</evidence>
<name>A0ABQ5RWR8_9CHLO</name>
<feature type="transmembrane region" description="Helical" evidence="3">
    <location>
        <begin position="605"/>
        <end position="622"/>
    </location>
</feature>
<dbReference type="PROSITE" id="PS50089">
    <property type="entry name" value="ZF_RING_2"/>
    <property type="match status" value="1"/>
</dbReference>
<feature type="transmembrane region" description="Helical" evidence="3">
    <location>
        <begin position="519"/>
        <end position="539"/>
    </location>
</feature>
<evidence type="ECO:0000256" key="2">
    <source>
        <dbReference type="SAM" id="MobiDB-lite"/>
    </source>
</evidence>
<feature type="transmembrane region" description="Helical" evidence="3">
    <location>
        <begin position="261"/>
        <end position="280"/>
    </location>
</feature>
<evidence type="ECO:0000256" key="4">
    <source>
        <dbReference type="SAM" id="SignalP"/>
    </source>
</evidence>
<feature type="transmembrane region" description="Helical" evidence="3">
    <location>
        <begin position="437"/>
        <end position="456"/>
    </location>
</feature>
<dbReference type="EMBL" id="BSDZ01000011">
    <property type="protein sequence ID" value="GLI61871.1"/>
    <property type="molecule type" value="Genomic_DNA"/>
</dbReference>
<evidence type="ECO:0000313" key="7">
    <source>
        <dbReference type="Proteomes" id="UP001165090"/>
    </source>
</evidence>
<gene>
    <name evidence="6" type="ORF">VaNZ11_004381</name>
</gene>
<dbReference type="SUPFAM" id="SSF57850">
    <property type="entry name" value="RING/U-box"/>
    <property type="match status" value="1"/>
</dbReference>
<evidence type="ECO:0000256" key="1">
    <source>
        <dbReference type="PROSITE-ProRule" id="PRU00175"/>
    </source>
</evidence>
<dbReference type="PANTHER" id="PTHR15302:SF0">
    <property type="entry name" value="E3 UBIQUITIN-PROTEIN LIGASE RNF103"/>
    <property type="match status" value="1"/>
</dbReference>
<feature type="transmembrane region" description="Helical" evidence="3">
    <location>
        <begin position="684"/>
        <end position="705"/>
    </location>
</feature>
<dbReference type="Pfam" id="PF13639">
    <property type="entry name" value="zf-RING_2"/>
    <property type="match status" value="1"/>
</dbReference>
<keyword evidence="7" id="KW-1185">Reference proteome</keyword>
<dbReference type="InterPro" id="IPR042494">
    <property type="entry name" value="RNF103"/>
</dbReference>
<dbReference type="Proteomes" id="UP001165090">
    <property type="component" value="Unassembled WGS sequence"/>
</dbReference>
<comment type="caution">
    <text evidence="6">The sequence shown here is derived from an EMBL/GenBank/DDBJ whole genome shotgun (WGS) entry which is preliminary data.</text>
</comment>
<feature type="signal peptide" evidence="4">
    <location>
        <begin position="1"/>
        <end position="22"/>
    </location>
</feature>
<dbReference type="Gene3D" id="3.30.40.10">
    <property type="entry name" value="Zinc/RING finger domain, C3HC4 (zinc finger)"/>
    <property type="match status" value="1"/>
</dbReference>
<keyword evidence="3" id="KW-0812">Transmembrane</keyword>
<feature type="domain" description="RING-type" evidence="5">
    <location>
        <begin position="942"/>
        <end position="1005"/>
    </location>
</feature>
<dbReference type="PANTHER" id="PTHR15302">
    <property type="entry name" value="E3 UBIQUITIN-PROTEIN LIGASE RNF103"/>
    <property type="match status" value="1"/>
</dbReference>
<feature type="transmembrane region" description="Helical" evidence="3">
    <location>
        <begin position="157"/>
        <end position="176"/>
    </location>
</feature>
<protein>
    <recommendedName>
        <fullName evidence="5">RING-type domain-containing protein</fullName>
    </recommendedName>
</protein>
<keyword evidence="4" id="KW-0732">Signal</keyword>
<feature type="transmembrane region" description="Helical" evidence="3">
    <location>
        <begin position="128"/>
        <end position="145"/>
    </location>
</feature>
<evidence type="ECO:0000313" key="6">
    <source>
        <dbReference type="EMBL" id="GLI61871.1"/>
    </source>
</evidence>
<feature type="transmembrane region" description="Helical" evidence="3">
    <location>
        <begin position="756"/>
        <end position="778"/>
    </location>
</feature>
<feature type="chain" id="PRO_5045237757" description="RING-type domain-containing protein" evidence="4">
    <location>
        <begin position="23"/>
        <end position="1019"/>
    </location>
</feature>
<reference evidence="6 7" key="1">
    <citation type="journal article" date="2023" name="IScience">
        <title>Expanded male sex-determining region conserved during the evolution of homothallism in the green alga Volvox.</title>
        <authorList>
            <person name="Yamamoto K."/>
            <person name="Matsuzaki R."/>
            <person name="Mahakham W."/>
            <person name="Heman W."/>
            <person name="Sekimoto H."/>
            <person name="Kawachi M."/>
            <person name="Minakuchi Y."/>
            <person name="Toyoda A."/>
            <person name="Nozaki H."/>
        </authorList>
    </citation>
    <scope>NUCLEOTIDE SEQUENCE [LARGE SCALE GENOMIC DNA]</scope>
    <source>
        <strain evidence="6 7">NIES-4468</strain>
    </source>
</reference>
<keyword evidence="1" id="KW-0862">Zinc</keyword>
<keyword evidence="3" id="KW-1133">Transmembrane helix</keyword>
<feature type="region of interest" description="Disordered" evidence="2">
    <location>
        <begin position="896"/>
        <end position="916"/>
    </location>
</feature>
<keyword evidence="3" id="KW-0472">Membrane</keyword>
<feature type="transmembrane region" description="Helical" evidence="3">
    <location>
        <begin position="408"/>
        <end position="425"/>
    </location>
</feature>
<evidence type="ECO:0000256" key="3">
    <source>
        <dbReference type="SAM" id="Phobius"/>
    </source>
</evidence>
<feature type="transmembrane region" description="Helical" evidence="3">
    <location>
        <begin position="574"/>
        <end position="599"/>
    </location>
</feature>
<keyword evidence="1" id="KW-0863">Zinc-finger</keyword>
<organism evidence="6 7">
    <name type="scientific">Volvox africanus</name>
    <dbReference type="NCBI Taxonomy" id="51714"/>
    <lineage>
        <taxon>Eukaryota</taxon>
        <taxon>Viridiplantae</taxon>
        <taxon>Chlorophyta</taxon>
        <taxon>core chlorophytes</taxon>
        <taxon>Chlorophyceae</taxon>
        <taxon>CS clade</taxon>
        <taxon>Chlamydomonadales</taxon>
        <taxon>Volvocaceae</taxon>
        <taxon>Volvox</taxon>
    </lineage>
</organism>
<sequence length="1019" mass="107267">MGVVKVAVALVIVYTGFRVAETSLHRITDAFTASQLMVLAVGKVADVLSHPPGSVVYSGPPTLWIRVWKLLTLAPLHALIKPGSFARSYALLVAPALMVTAVACLALLVRSNSAAQLLGAFLKCWRGLLAGGACAVATLLLDDALRAYALVGRMFPAILRGSAAMLLAFCGLVGLLGPPGSGGFSCELVRGWLRALGLMAAAATSAVGGGTLILHRSSSSGQSTAQSASASSLSSAAPTATAVTAAVRHISLTQSVERLSFLLYGSLLLLAAAGFASGLTESDFLRRLGWAGLRLLRLQPLLKGARWAIRCVRNLRLLRYLITAIEWADDAVAPLLGRSFRRAAAAISALLEVLRWGLASVASLARGLFGNVLQPLLRAVKRLLYKLAVLVAHGCRAVYGHALLPVSWAAWAIAVAVHSAVLRPLAEVTWALLRQRLVPLLWPTGAVAGSICFLREAVAQRAVLPFGAAGIVSAVIAVLMAGKAMRKSQYRTLSLLGESLECYAATAYLNLDLGLGRPLANLLGNVIAVAWLTAALLVASGRRALALLVVPLVGLLAAALTMLTTLWRYIMGVLYPWVVVVWSHPEWSLVLAAVVLAAAYGAHAVQWPALLAAWAVAIAAAVGRHLLRLLVLPLNVLTFLADHVAAWLDKSAGAGVHTAAVMVAGVAGWGRSSGSNMSSLFSSYSFASSFLGLNLFHALLLKGWAVPMLEVQGDPERAAVVPAISFIARSTGKVALGPMYLTAAASFLAGRHAFGFVSHLASLTVPALWVLYLAALWLEGVRRISYNPERDNSEVRRALQAVRGSTRNGGWVGWPILGRVLAFSNMVPPLLVPNSVPARLPPGQLPPVGRATSAPGVGRPATTTVAFPASLVRFASASASTCTSTSTSATATAAVVRESTASREGPTPPSTVATALSSSERRLYDEIRAQGSTRCMFPTQTCIVCLDKLHSARALKPERGPPEGSTAEQESSGALAPLPLRCGHVFHQRCVLQWLTRTPRCPVCREPAIGTLRHTNVLF</sequence>
<dbReference type="SMART" id="SM00184">
    <property type="entry name" value="RING"/>
    <property type="match status" value="1"/>
</dbReference>
<dbReference type="InterPro" id="IPR001841">
    <property type="entry name" value="Znf_RING"/>
</dbReference>
<feature type="transmembrane region" description="Helical" evidence="3">
    <location>
        <begin position="196"/>
        <end position="214"/>
    </location>
</feature>
<accession>A0ABQ5RWR8</accession>
<feature type="transmembrane region" description="Helical" evidence="3">
    <location>
        <begin position="89"/>
        <end position="108"/>
    </location>
</feature>
<feature type="transmembrane region" description="Helical" evidence="3">
    <location>
        <begin position="545"/>
        <end position="567"/>
    </location>
</feature>
<feature type="transmembrane region" description="Helical" evidence="3">
    <location>
        <begin position="654"/>
        <end position="672"/>
    </location>
</feature>
<feature type="transmembrane region" description="Helical" evidence="3">
    <location>
        <begin position="462"/>
        <end position="481"/>
    </location>
</feature>
<dbReference type="InterPro" id="IPR013083">
    <property type="entry name" value="Znf_RING/FYVE/PHD"/>
</dbReference>
<proteinExistence type="predicted"/>
<keyword evidence="1" id="KW-0479">Metal-binding</keyword>